<gene>
    <name evidence="2" type="ORF">KIPB_009625</name>
</gene>
<sequence length="88" mass="9916">MPPRRGIVLLAGLPGLGKTYLCRELLVREGDAADVQYVHVCYDREYQRLVAEREGEGEGEGEGERGGEREDGIDTVDLWHRARKGVYQ</sequence>
<protein>
    <submittedName>
        <fullName evidence="2">Uncharacterized protein</fullName>
    </submittedName>
</protein>
<organism evidence="2 3">
    <name type="scientific">Kipferlia bialata</name>
    <dbReference type="NCBI Taxonomy" id="797122"/>
    <lineage>
        <taxon>Eukaryota</taxon>
        <taxon>Metamonada</taxon>
        <taxon>Carpediemonas-like organisms</taxon>
        <taxon>Kipferlia</taxon>
    </lineage>
</organism>
<evidence type="ECO:0000313" key="3">
    <source>
        <dbReference type="Proteomes" id="UP000265618"/>
    </source>
</evidence>
<dbReference type="Gene3D" id="3.40.50.300">
    <property type="entry name" value="P-loop containing nucleotide triphosphate hydrolases"/>
    <property type="match status" value="1"/>
</dbReference>
<dbReference type="InterPro" id="IPR027417">
    <property type="entry name" value="P-loop_NTPase"/>
</dbReference>
<reference evidence="2 3" key="1">
    <citation type="journal article" date="2018" name="PLoS ONE">
        <title>The draft genome of Kipferlia bialata reveals reductive genome evolution in fornicate parasites.</title>
        <authorList>
            <person name="Tanifuji G."/>
            <person name="Takabayashi S."/>
            <person name="Kume K."/>
            <person name="Takagi M."/>
            <person name="Nakayama T."/>
            <person name="Kamikawa R."/>
            <person name="Inagaki Y."/>
            <person name="Hashimoto T."/>
        </authorList>
    </citation>
    <scope>NUCLEOTIDE SEQUENCE [LARGE SCALE GENOMIC DNA]</scope>
    <source>
        <strain evidence="2">NY0173</strain>
    </source>
</reference>
<comment type="caution">
    <text evidence="2">The sequence shown here is derived from an EMBL/GenBank/DDBJ whole genome shotgun (WGS) entry which is preliminary data.</text>
</comment>
<evidence type="ECO:0000256" key="1">
    <source>
        <dbReference type="SAM" id="MobiDB-lite"/>
    </source>
</evidence>
<evidence type="ECO:0000313" key="2">
    <source>
        <dbReference type="EMBL" id="GCA63383.1"/>
    </source>
</evidence>
<accession>A0A391NY93</accession>
<dbReference type="SUPFAM" id="SSF52540">
    <property type="entry name" value="P-loop containing nucleoside triphosphate hydrolases"/>
    <property type="match status" value="1"/>
</dbReference>
<dbReference type="EMBL" id="BDIP01003326">
    <property type="protein sequence ID" value="GCA63383.1"/>
    <property type="molecule type" value="Genomic_DNA"/>
</dbReference>
<feature type="region of interest" description="Disordered" evidence="1">
    <location>
        <begin position="52"/>
        <end position="74"/>
    </location>
</feature>
<name>A0A391NY93_9EUKA</name>
<dbReference type="OrthoDB" id="9972657at2759"/>
<dbReference type="Proteomes" id="UP000265618">
    <property type="component" value="Unassembled WGS sequence"/>
</dbReference>
<proteinExistence type="predicted"/>
<dbReference type="AlphaFoldDB" id="A0A391NY93"/>
<feature type="non-terminal residue" evidence="2">
    <location>
        <position position="88"/>
    </location>
</feature>
<keyword evidence="3" id="KW-1185">Reference proteome</keyword>